<gene>
    <name evidence="4" type="ORF">J2S69_000164</name>
    <name evidence="3" type="ORF">O2L01_00485</name>
</gene>
<proteinExistence type="predicted"/>
<keyword evidence="1" id="KW-0472">Membrane</keyword>
<comment type="caution">
    <text evidence="3">The sequence shown here is derived from an EMBL/GenBank/DDBJ whole genome shotgun (WGS) entry which is preliminary data.</text>
</comment>
<keyword evidence="1" id="KW-1133">Transmembrane helix</keyword>
<evidence type="ECO:0000313" key="4">
    <source>
        <dbReference type="EMBL" id="MDR7336445.1"/>
    </source>
</evidence>
<evidence type="ECO:0000313" key="6">
    <source>
        <dbReference type="Proteomes" id="UP001183604"/>
    </source>
</evidence>
<evidence type="ECO:0000256" key="1">
    <source>
        <dbReference type="SAM" id="Phobius"/>
    </source>
</evidence>
<dbReference type="InterPro" id="IPR046253">
    <property type="entry name" value="DUF6286"/>
</dbReference>
<organism evidence="3 5">
    <name type="scientific">Glycomyces lechevalierae</name>
    <dbReference type="NCBI Taxonomy" id="256034"/>
    <lineage>
        <taxon>Bacteria</taxon>
        <taxon>Bacillati</taxon>
        <taxon>Actinomycetota</taxon>
        <taxon>Actinomycetes</taxon>
        <taxon>Glycomycetales</taxon>
        <taxon>Glycomycetaceae</taxon>
        <taxon>Glycomyces</taxon>
    </lineage>
</organism>
<protein>
    <submittedName>
        <fullName evidence="3">DUF6286 domain-containing protein</fullName>
    </submittedName>
</protein>
<keyword evidence="1" id="KW-0812">Transmembrane</keyword>
<feature type="domain" description="DUF6286" evidence="2">
    <location>
        <begin position="72"/>
        <end position="160"/>
    </location>
</feature>
<dbReference type="RefSeq" id="WP_270119427.1">
    <property type="nucleotide sequence ID" value="NZ_BAAAOM010000002.1"/>
</dbReference>
<evidence type="ECO:0000259" key="2">
    <source>
        <dbReference type="Pfam" id="PF19803"/>
    </source>
</evidence>
<name>A0A9X3PD78_9ACTN</name>
<dbReference type="EMBL" id="JAPZVQ010000001">
    <property type="protein sequence ID" value="MDA1383439.1"/>
    <property type="molecule type" value="Genomic_DNA"/>
</dbReference>
<reference evidence="3" key="1">
    <citation type="submission" date="2022-12" db="EMBL/GenBank/DDBJ databases">
        <title>Gycomyces niveus sp.nov., a novel actinomycete isolated from soil in Shouguang.</title>
        <authorList>
            <person name="Yang X."/>
        </authorList>
    </citation>
    <scope>NUCLEOTIDE SEQUENCE</scope>
    <source>
        <strain evidence="3">DSM 44724</strain>
    </source>
</reference>
<evidence type="ECO:0000313" key="3">
    <source>
        <dbReference type="EMBL" id="MDA1383439.1"/>
    </source>
</evidence>
<dbReference type="AlphaFoldDB" id="A0A9X3PD78"/>
<dbReference type="EMBL" id="JAVDYD010000001">
    <property type="protein sequence ID" value="MDR7336445.1"/>
    <property type="molecule type" value="Genomic_DNA"/>
</dbReference>
<dbReference type="Pfam" id="PF19803">
    <property type="entry name" value="DUF6286"/>
    <property type="match status" value="1"/>
</dbReference>
<dbReference type="Proteomes" id="UP001183604">
    <property type="component" value="Unassembled WGS sequence"/>
</dbReference>
<evidence type="ECO:0000313" key="5">
    <source>
        <dbReference type="Proteomes" id="UP001145799"/>
    </source>
</evidence>
<reference evidence="4 6" key="2">
    <citation type="submission" date="2023-07" db="EMBL/GenBank/DDBJ databases">
        <title>Sequencing the genomes of 1000 actinobacteria strains.</title>
        <authorList>
            <person name="Klenk H.-P."/>
        </authorList>
    </citation>
    <scope>NUCLEOTIDE SEQUENCE [LARGE SCALE GENOMIC DNA]</scope>
    <source>
        <strain evidence="4 6">DSM 44724</strain>
    </source>
</reference>
<keyword evidence="6" id="KW-1185">Reference proteome</keyword>
<accession>A0A9X3PD78</accession>
<sequence length="173" mass="18219">MKLRDPRHGPAATWPAVLAALLLAGLALLLAQHAAAELGWTGADSWLRSAAAALHDSEPSVWVLIGGAAAVLLGLWFLIAAFLPARRSHLPADGDGDLWISPRAVEALASDAAVRAPGVLHADSELRRRRLKVKALLAPGREAAVADILETVGERLQGLAELEVAVQAKEAHR</sequence>
<feature type="transmembrane region" description="Helical" evidence="1">
    <location>
        <begin position="60"/>
        <end position="83"/>
    </location>
</feature>
<dbReference type="Proteomes" id="UP001145799">
    <property type="component" value="Unassembled WGS sequence"/>
</dbReference>